<feature type="region of interest" description="Disordered" evidence="8">
    <location>
        <begin position="224"/>
        <end position="261"/>
    </location>
</feature>
<keyword evidence="6" id="KW-0539">Nucleus</keyword>
<dbReference type="PROSITE" id="PS00463">
    <property type="entry name" value="ZN2_CY6_FUNGAL_1"/>
    <property type="match status" value="1"/>
</dbReference>
<protein>
    <recommendedName>
        <fullName evidence="9">Zn(2)-C6 fungal-type domain-containing protein</fullName>
    </recommendedName>
</protein>
<keyword evidence="11" id="KW-1185">Reference proteome</keyword>
<evidence type="ECO:0000313" key="11">
    <source>
        <dbReference type="Proteomes" id="UP000224634"/>
    </source>
</evidence>
<dbReference type="OrthoDB" id="5575144at2759"/>
<keyword evidence="5" id="KW-0804">Transcription</keyword>
<feature type="compositionally biased region" description="Basic and acidic residues" evidence="8">
    <location>
        <begin position="249"/>
        <end position="261"/>
    </location>
</feature>
<reference evidence="10 11" key="1">
    <citation type="submission" date="2017-10" db="EMBL/GenBank/DDBJ databases">
        <title>Comparative genomics in systemic dimorphic fungi from Ajellomycetaceae.</title>
        <authorList>
            <person name="Munoz J.F."/>
            <person name="Mcewen J.G."/>
            <person name="Clay O.K."/>
            <person name="Cuomo C.A."/>
        </authorList>
    </citation>
    <scope>NUCLEOTIDE SEQUENCE [LARGE SCALE GENOMIC DNA]</scope>
    <source>
        <strain evidence="10 11">UAMH7299</strain>
    </source>
</reference>
<accession>A0A2B7XX76</accession>
<dbReference type="PANTHER" id="PTHR47659">
    <property type="entry name" value="ZN(II)2CYS6 TRANSCRIPTION FACTOR (EUROFUNG)-RELATED"/>
    <property type="match status" value="1"/>
</dbReference>
<dbReference type="EMBL" id="PDNA01000102">
    <property type="protein sequence ID" value="PGH13630.1"/>
    <property type="molecule type" value="Genomic_DNA"/>
</dbReference>
<feature type="compositionally biased region" description="Polar residues" evidence="8">
    <location>
        <begin position="360"/>
        <end position="379"/>
    </location>
</feature>
<keyword evidence="2" id="KW-0862">Zinc</keyword>
<evidence type="ECO:0000313" key="10">
    <source>
        <dbReference type="EMBL" id="PGH13630.1"/>
    </source>
</evidence>
<gene>
    <name evidence="10" type="ORF">AJ80_06262</name>
</gene>
<feature type="compositionally biased region" description="Polar residues" evidence="8">
    <location>
        <begin position="313"/>
        <end position="343"/>
    </location>
</feature>
<evidence type="ECO:0000256" key="4">
    <source>
        <dbReference type="ARBA" id="ARBA00023125"/>
    </source>
</evidence>
<dbReference type="PROSITE" id="PS50048">
    <property type="entry name" value="ZN2_CY6_FUNGAL_2"/>
    <property type="match status" value="1"/>
</dbReference>
<name>A0A2B7XX76_POLH7</name>
<dbReference type="Pfam" id="PF00172">
    <property type="entry name" value="Zn_clus"/>
    <property type="match status" value="1"/>
</dbReference>
<feature type="domain" description="Zn(2)-C6 fungal-type" evidence="9">
    <location>
        <begin position="166"/>
        <end position="197"/>
    </location>
</feature>
<keyword evidence="3" id="KW-0805">Transcription regulation</keyword>
<evidence type="ECO:0000256" key="7">
    <source>
        <dbReference type="ARBA" id="ARBA00037475"/>
    </source>
</evidence>
<evidence type="ECO:0000256" key="1">
    <source>
        <dbReference type="ARBA" id="ARBA00022723"/>
    </source>
</evidence>
<feature type="compositionally biased region" description="Polar residues" evidence="8">
    <location>
        <begin position="74"/>
        <end position="92"/>
    </location>
</feature>
<dbReference type="GO" id="GO:0000981">
    <property type="term" value="F:DNA-binding transcription factor activity, RNA polymerase II-specific"/>
    <property type="evidence" value="ECO:0007669"/>
    <property type="project" value="InterPro"/>
</dbReference>
<evidence type="ECO:0000259" key="9">
    <source>
        <dbReference type="PROSITE" id="PS50048"/>
    </source>
</evidence>
<dbReference type="GO" id="GO:0003677">
    <property type="term" value="F:DNA binding"/>
    <property type="evidence" value="ECO:0007669"/>
    <property type="project" value="UniProtKB-KW"/>
</dbReference>
<proteinExistence type="predicted"/>
<dbReference type="InterPro" id="IPR036864">
    <property type="entry name" value="Zn2-C6_fun-type_DNA-bd_sf"/>
</dbReference>
<feature type="compositionally biased region" description="Pro residues" evidence="8">
    <location>
        <begin position="286"/>
        <end position="297"/>
    </location>
</feature>
<dbReference type="AlphaFoldDB" id="A0A2B7XX76"/>
<evidence type="ECO:0000256" key="8">
    <source>
        <dbReference type="SAM" id="MobiDB-lite"/>
    </source>
</evidence>
<dbReference type="Proteomes" id="UP000224634">
    <property type="component" value="Unassembled WGS sequence"/>
</dbReference>
<feature type="compositionally biased region" description="Pro residues" evidence="8">
    <location>
        <begin position="478"/>
        <end position="492"/>
    </location>
</feature>
<dbReference type="CDD" id="cd00067">
    <property type="entry name" value="GAL4"/>
    <property type="match status" value="1"/>
</dbReference>
<feature type="compositionally biased region" description="Basic and acidic residues" evidence="8">
    <location>
        <begin position="524"/>
        <end position="535"/>
    </location>
</feature>
<dbReference type="STRING" id="1447883.A0A2B7XX76"/>
<evidence type="ECO:0000256" key="2">
    <source>
        <dbReference type="ARBA" id="ARBA00022833"/>
    </source>
</evidence>
<dbReference type="InterPro" id="IPR050335">
    <property type="entry name" value="ERT1_acuK_gluconeogen_tf"/>
</dbReference>
<organism evidence="10 11">
    <name type="scientific">Polytolypa hystricis (strain UAMH7299)</name>
    <dbReference type="NCBI Taxonomy" id="1447883"/>
    <lineage>
        <taxon>Eukaryota</taxon>
        <taxon>Fungi</taxon>
        <taxon>Dikarya</taxon>
        <taxon>Ascomycota</taxon>
        <taxon>Pezizomycotina</taxon>
        <taxon>Eurotiomycetes</taxon>
        <taxon>Eurotiomycetidae</taxon>
        <taxon>Onygenales</taxon>
        <taxon>Onygenales incertae sedis</taxon>
        <taxon>Polytolypa</taxon>
    </lineage>
</organism>
<sequence length="550" mass="59789">MHSLRSTELSLPLTAFGEAHRPGSDPLKFPLNLCLSDPYCLPSLRAPYLSPPMSGSPSPQNRFDPLRGERRRQQSSSPTFVSTQPVSQSLPTLSEALVRDPVPEPLIHDPRPSHATSQPVHLATLTPLVEVSHLRPGLVTGPPLPPRATPLPPRSTRRAKAHVASACVNCKRKHLGCDAARPCRRCVVAGKEASCVDVTHKRRGRPPLKAEEGPLRSYEPGYVQSAASRPAPHGSSPLARPYGHRRNPSSRELRPSTELHHLSQVGLGPEYGRLRQGSGISIHPPTYIPPILSPPRSMPASTTVPVSAHGQRPVSSGSFQTTHHGQTPNFSPRSRPETYTRSYSDAPKPTFMFSGEGLRTFSSPQQSQPHHPLSASSYFSPVDSPHGPTTSQSAPVSSERRVYSLPETSHAGLKLPPILPSVTDPGPSPWSLYAARLHSGPIDRVPPPNDSMSRPTNPPIQLAPLPSGPAVRKLAEPSGPPLPPQPPLPRPEPQLQHSQEVQRQEPPLLYSTTQAFYNGAKRVAPKEENDRDAPRPSKRRKMTLGEMVND</sequence>
<comment type="function">
    <text evidence="7">Transcription factor which regulates nonfermentable carbon utilization. Activator of gluconeogenetic genes.</text>
</comment>
<dbReference type="SMART" id="SM00066">
    <property type="entry name" value="GAL4"/>
    <property type="match status" value="1"/>
</dbReference>
<comment type="caution">
    <text evidence="10">The sequence shown here is derived from an EMBL/GenBank/DDBJ whole genome shotgun (WGS) entry which is preliminary data.</text>
</comment>
<evidence type="ECO:0000256" key="3">
    <source>
        <dbReference type="ARBA" id="ARBA00023015"/>
    </source>
</evidence>
<evidence type="ECO:0000256" key="5">
    <source>
        <dbReference type="ARBA" id="ARBA00023163"/>
    </source>
</evidence>
<keyword evidence="4" id="KW-0238">DNA-binding</keyword>
<feature type="compositionally biased region" description="Polar residues" evidence="8">
    <location>
        <begin position="387"/>
        <end position="396"/>
    </location>
</feature>
<keyword evidence="1" id="KW-0479">Metal-binding</keyword>
<dbReference type="PANTHER" id="PTHR47659:SF4">
    <property type="entry name" value="ZN(II)2CYS6 TRANSCRIPTION FACTOR (EUROFUNG)"/>
    <property type="match status" value="1"/>
</dbReference>
<feature type="region of interest" description="Disordered" evidence="8">
    <location>
        <begin position="285"/>
        <end position="550"/>
    </location>
</feature>
<dbReference type="SUPFAM" id="SSF57701">
    <property type="entry name" value="Zn2/Cys6 DNA-binding domain"/>
    <property type="match status" value="1"/>
</dbReference>
<feature type="region of interest" description="Disordered" evidence="8">
    <location>
        <begin position="50"/>
        <end position="92"/>
    </location>
</feature>
<dbReference type="InterPro" id="IPR001138">
    <property type="entry name" value="Zn2Cys6_DnaBD"/>
</dbReference>
<evidence type="ECO:0000256" key="6">
    <source>
        <dbReference type="ARBA" id="ARBA00023242"/>
    </source>
</evidence>
<dbReference type="GO" id="GO:0008270">
    <property type="term" value="F:zinc ion binding"/>
    <property type="evidence" value="ECO:0007669"/>
    <property type="project" value="InterPro"/>
</dbReference>
<dbReference type="Gene3D" id="4.10.240.10">
    <property type="entry name" value="Zn(2)-C6 fungal-type DNA-binding domain"/>
    <property type="match status" value="1"/>
</dbReference>